<dbReference type="InterPro" id="IPR002938">
    <property type="entry name" value="FAD-bd"/>
</dbReference>
<dbReference type="InterPro" id="IPR050641">
    <property type="entry name" value="RIFMO-like"/>
</dbReference>
<dbReference type="InterPro" id="IPR036188">
    <property type="entry name" value="FAD/NAD-bd_sf"/>
</dbReference>
<accession>A0ABU4TWA1</accession>
<keyword evidence="3" id="KW-0274">FAD</keyword>
<evidence type="ECO:0000256" key="4">
    <source>
        <dbReference type="SAM" id="MobiDB-lite"/>
    </source>
</evidence>
<organism evidence="6 7">
    <name type="scientific">Lentzea kristufekii</name>
    <dbReference type="NCBI Taxonomy" id="3095430"/>
    <lineage>
        <taxon>Bacteria</taxon>
        <taxon>Bacillati</taxon>
        <taxon>Actinomycetota</taxon>
        <taxon>Actinomycetes</taxon>
        <taxon>Pseudonocardiales</taxon>
        <taxon>Pseudonocardiaceae</taxon>
        <taxon>Lentzea</taxon>
    </lineage>
</organism>
<keyword evidence="6" id="KW-0560">Oxidoreductase</keyword>
<dbReference type="RefSeq" id="WP_319985982.1">
    <property type="nucleotide sequence ID" value="NZ_JAXAVV010000010.1"/>
</dbReference>
<dbReference type="PRINTS" id="PR00420">
    <property type="entry name" value="RNGMNOXGNASE"/>
</dbReference>
<dbReference type="EMBL" id="JAXAVV010000010">
    <property type="protein sequence ID" value="MDX8052096.1"/>
    <property type="molecule type" value="Genomic_DNA"/>
</dbReference>
<sequence length="432" mass="47807">MTVLVVGAGPVGLASALFLARAGVPSIVLEKEPKRAQTGSRSICVQRDVLEILERIGVGQAVADAGVTWYTGRTYHRDREVLTLTFPEAKGFPPFVNTPQTVVEQLLEERVRAEPLIELRYGHALEALTQDDEGVSTQDGIRATHCVAADGAHSTVRQLLNIPFEGFSFDDRFIIADVRVDLDFETPERRFYFDPPWNPGRQVLLHPQPHGVWRIDWQVAEDVELTDAHVRAIVGDKPYEIVWQSTYRFHQRRAAKFRDHKVLLAGDAAHVMSPFGARGLNSGICDADNAAWKIAADRRGEAGPHLLDSYDTERGAAADENLRITGDTMRFLVPGTPEERAHRRQALESGEGIDSGKLFTPFSYENSSLTTDGGELIPNSRTAGPGFTTKDGWLIRPDGHVAAHRCDEQVKRRALGWQGNPRPEPGVLSSWG</sequence>
<dbReference type="SUPFAM" id="SSF51905">
    <property type="entry name" value="FAD/NAD(P)-binding domain"/>
    <property type="match status" value="1"/>
</dbReference>
<keyword evidence="7" id="KW-1185">Reference proteome</keyword>
<evidence type="ECO:0000259" key="5">
    <source>
        <dbReference type="Pfam" id="PF01494"/>
    </source>
</evidence>
<dbReference type="Proteomes" id="UP001271792">
    <property type="component" value="Unassembled WGS sequence"/>
</dbReference>
<dbReference type="Gene3D" id="3.50.50.60">
    <property type="entry name" value="FAD/NAD(P)-binding domain"/>
    <property type="match status" value="1"/>
</dbReference>
<dbReference type="PANTHER" id="PTHR43004:SF19">
    <property type="entry name" value="BINDING MONOOXYGENASE, PUTATIVE (JCVI)-RELATED"/>
    <property type="match status" value="1"/>
</dbReference>
<gene>
    <name evidence="6" type="ORF">SK571_22130</name>
</gene>
<dbReference type="Pfam" id="PF01494">
    <property type="entry name" value="FAD_binding_3"/>
    <property type="match status" value="1"/>
</dbReference>
<feature type="region of interest" description="Disordered" evidence="4">
    <location>
        <begin position="370"/>
        <end position="390"/>
    </location>
</feature>
<proteinExistence type="predicted"/>
<dbReference type="GO" id="GO:0004497">
    <property type="term" value="F:monooxygenase activity"/>
    <property type="evidence" value="ECO:0007669"/>
    <property type="project" value="UniProtKB-KW"/>
</dbReference>
<keyword evidence="2" id="KW-0285">Flavoprotein</keyword>
<comment type="cofactor">
    <cofactor evidence="1">
        <name>FAD</name>
        <dbReference type="ChEBI" id="CHEBI:57692"/>
    </cofactor>
</comment>
<evidence type="ECO:0000256" key="3">
    <source>
        <dbReference type="ARBA" id="ARBA00022827"/>
    </source>
</evidence>
<comment type="caution">
    <text evidence="6">The sequence shown here is derived from an EMBL/GenBank/DDBJ whole genome shotgun (WGS) entry which is preliminary data.</text>
</comment>
<dbReference type="Gene3D" id="3.30.70.2450">
    <property type="match status" value="1"/>
</dbReference>
<dbReference type="PANTHER" id="PTHR43004">
    <property type="entry name" value="TRK SYSTEM POTASSIUM UPTAKE PROTEIN"/>
    <property type="match status" value="1"/>
</dbReference>
<reference evidence="6 7" key="2">
    <citation type="submission" date="2023-11" db="EMBL/GenBank/DDBJ databases">
        <authorList>
            <person name="Lara A.C."/>
            <person name="Chronakova A."/>
        </authorList>
    </citation>
    <scope>NUCLEOTIDE SEQUENCE [LARGE SCALE GENOMIC DNA]</scope>
    <source>
        <strain evidence="6 7">BCCO 10_0798</strain>
    </source>
</reference>
<name>A0ABU4TWA1_9PSEU</name>
<evidence type="ECO:0000256" key="2">
    <source>
        <dbReference type="ARBA" id="ARBA00022630"/>
    </source>
</evidence>
<evidence type="ECO:0000256" key="1">
    <source>
        <dbReference type="ARBA" id="ARBA00001974"/>
    </source>
</evidence>
<protein>
    <submittedName>
        <fullName evidence="6">FAD-dependent monooxygenase</fullName>
    </submittedName>
</protein>
<evidence type="ECO:0000313" key="6">
    <source>
        <dbReference type="EMBL" id="MDX8052096.1"/>
    </source>
</evidence>
<keyword evidence="6" id="KW-0503">Monooxygenase</keyword>
<reference evidence="6 7" key="1">
    <citation type="submission" date="2023-11" db="EMBL/GenBank/DDBJ databases">
        <title>Lentzea sokolovensis, sp. nov., Lentzea kristufkii, sp. nov., and Lentzea miocenensis, sp. nov., rare actinobacteria from Sokolov Coal Basin, Miocene lacustrine sediment, Czech Republic.</title>
        <authorList>
            <person name="Lara A."/>
            <person name="Kotroba L."/>
            <person name="Nouioui I."/>
            <person name="Neumann-Schaal M."/>
            <person name="Mast Y."/>
            <person name="Chronakova A."/>
        </authorList>
    </citation>
    <scope>NUCLEOTIDE SEQUENCE [LARGE SCALE GENOMIC DNA]</scope>
    <source>
        <strain evidence="6 7">BCCO 10_0798</strain>
    </source>
</reference>
<evidence type="ECO:0000313" key="7">
    <source>
        <dbReference type="Proteomes" id="UP001271792"/>
    </source>
</evidence>
<feature type="domain" description="FAD-binding" evidence="5">
    <location>
        <begin position="2"/>
        <end position="322"/>
    </location>
</feature>